<dbReference type="AlphaFoldDB" id="A0A3N1ZXX3"/>
<dbReference type="Proteomes" id="UP000275749">
    <property type="component" value="Unassembled WGS sequence"/>
</dbReference>
<evidence type="ECO:0000256" key="1">
    <source>
        <dbReference type="SAM" id="MobiDB-lite"/>
    </source>
</evidence>
<evidence type="ECO:0000259" key="2">
    <source>
        <dbReference type="Pfam" id="PF02720"/>
    </source>
</evidence>
<comment type="caution">
    <text evidence="3">The sequence shown here is derived from an EMBL/GenBank/DDBJ whole genome shotgun (WGS) entry which is preliminary data.</text>
</comment>
<dbReference type="InterPro" id="IPR003870">
    <property type="entry name" value="DUF222"/>
</dbReference>
<dbReference type="Pfam" id="PF02720">
    <property type="entry name" value="DUF222"/>
    <property type="match status" value="1"/>
</dbReference>
<proteinExistence type="predicted"/>
<dbReference type="RefSeq" id="WP_123576398.1">
    <property type="nucleotide sequence ID" value="NZ_RKHG01000001.1"/>
</dbReference>
<dbReference type="EMBL" id="RKHG01000001">
    <property type="protein sequence ID" value="ROR55676.1"/>
    <property type="molecule type" value="Genomic_DNA"/>
</dbReference>
<name>A0A3N1ZXX3_9ACTN</name>
<sequence>MDEQGFRLPDNAADLVEAVRENRRQRRILEAQELQMVAHFADLNGHVDQSLLVPGVEQLVQLGGEGTPPVAEFATLELAAALRLRDVAAHALIADVLDLRHRLPHVWEQTLDGEVEVWTARDIAGATRVLDQHSAGLVDLQLARQIPGMTRRRVKNLVAGMVLDHLPVDEAEQRRAEAKEARGVWIAVGENGIADVAAVMDAPDAVRLDATLDHLAGILKAGGSTDTVNARRAKALGILADPARALQLMQACLLDQLPGLDVTTDCHLHGQVGHACGTLLVEAKDLAPKASIVVHLTDATLSAGEGIVRAKGIGPLLAEWLRDLLPDHQFTVRPVIDANRQVASDCYECPPTMREAIEYRNPFEVFPYSSRKSPGLDLDHTIPFTPRQARGTSAEPVEASGSTSPDNLGPLTRKTHRAKTHGGYRLEQPLPGHFLWQTPLGFRYLVTPSRTLELGRPDPVGLTSPGVERH</sequence>
<accession>A0A3N1ZXX3</accession>
<evidence type="ECO:0000313" key="3">
    <source>
        <dbReference type="EMBL" id="ROR55676.1"/>
    </source>
</evidence>
<evidence type="ECO:0000313" key="4">
    <source>
        <dbReference type="Proteomes" id="UP000275749"/>
    </source>
</evidence>
<organism evidence="3 4">
    <name type="scientific">Luteococcus japonicus</name>
    <dbReference type="NCBI Taxonomy" id="33984"/>
    <lineage>
        <taxon>Bacteria</taxon>
        <taxon>Bacillati</taxon>
        <taxon>Actinomycetota</taxon>
        <taxon>Actinomycetes</taxon>
        <taxon>Propionibacteriales</taxon>
        <taxon>Propionibacteriaceae</taxon>
        <taxon>Luteococcus</taxon>
    </lineage>
</organism>
<protein>
    <submittedName>
        <fullName evidence="3">Uncharacterized protein DUF222</fullName>
    </submittedName>
</protein>
<feature type="domain" description="DUF222" evidence="2">
    <location>
        <begin position="70"/>
        <end position="329"/>
    </location>
</feature>
<feature type="region of interest" description="Disordered" evidence="1">
    <location>
        <begin position="385"/>
        <end position="419"/>
    </location>
</feature>
<gene>
    <name evidence="3" type="ORF">EDD41_2956</name>
</gene>
<reference evidence="3 4" key="1">
    <citation type="submission" date="2018-11" db="EMBL/GenBank/DDBJ databases">
        <title>Sequencing the genomes of 1000 actinobacteria strains.</title>
        <authorList>
            <person name="Klenk H.-P."/>
        </authorList>
    </citation>
    <scope>NUCLEOTIDE SEQUENCE [LARGE SCALE GENOMIC DNA]</scope>
    <source>
        <strain evidence="3 4">DSM 10546</strain>
    </source>
</reference>